<protein>
    <submittedName>
        <fullName evidence="1">Uncharacterized protein</fullName>
    </submittedName>
</protein>
<name>A0AB34SR97_XANCI</name>
<proteinExistence type="predicted"/>
<sequence>MPRTTTPLTLKRAVKFDAAVAKQKSMKKTFSIWASSGRVSGGEEDVDAPLVDASTLKLE</sequence>
<comment type="caution">
    <text evidence="1">The sequence shown here is derived from an EMBL/GenBank/DDBJ whole genome shotgun (WGS) entry which is preliminary data.</text>
</comment>
<accession>A0AB34SR97</accession>
<evidence type="ECO:0000313" key="2">
    <source>
        <dbReference type="Proteomes" id="UP000030585"/>
    </source>
</evidence>
<dbReference type="Proteomes" id="UP000030585">
    <property type="component" value="Unassembled WGS sequence"/>
</dbReference>
<gene>
    <name evidence="1" type="ORF">NY98_23630</name>
</gene>
<organism evidence="1 2">
    <name type="scientific">Xanthomonas citri pv. fuscans</name>
    <dbReference type="NCBI Taxonomy" id="366649"/>
    <lineage>
        <taxon>Bacteria</taxon>
        <taxon>Pseudomonadati</taxon>
        <taxon>Pseudomonadota</taxon>
        <taxon>Gammaproteobacteria</taxon>
        <taxon>Lysobacterales</taxon>
        <taxon>Lysobacteraceae</taxon>
        <taxon>Xanthomonas</taxon>
    </lineage>
</organism>
<evidence type="ECO:0000313" key="1">
    <source>
        <dbReference type="EMBL" id="KKW48743.1"/>
    </source>
</evidence>
<reference evidence="2" key="1">
    <citation type="submission" date="2015-04" db="EMBL/GenBank/DDBJ databases">
        <title>Genome sequencing of pathogens of bean.</title>
        <authorList>
            <person name="Harrison J."/>
            <person name="Aritua V."/>
            <person name="Sapp M."/>
            <person name="Smith J."/>
            <person name="Studholme D.J."/>
        </authorList>
    </citation>
    <scope>NUCLEOTIDE SEQUENCE [LARGE SCALE GENOMIC DNA]</scope>
    <source>
        <strain evidence="2">NCPPB 1058</strain>
    </source>
</reference>
<dbReference type="AlphaFoldDB" id="A0AB34SR97"/>
<dbReference type="EMBL" id="JSEY02000091">
    <property type="protein sequence ID" value="KKW48743.1"/>
    <property type="molecule type" value="Genomic_DNA"/>
</dbReference>